<reference evidence="2" key="1">
    <citation type="submission" date="2023-01" db="EMBL/GenBank/DDBJ databases">
        <title>The diversity of Class Acidimicrobiia in South China Sea sediment environments and the proposal of Iamia marina sp. nov., a novel species of the genus Iamia.</title>
        <authorList>
            <person name="He Y."/>
            <person name="Tian X."/>
        </authorList>
    </citation>
    <scope>NUCLEOTIDE SEQUENCE</scope>
    <source>
        <strain evidence="2">DSM 19957</strain>
    </source>
</reference>
<keyword evidence="3" id="KW-1185">Reference proteome</keyword>
<dbReference type="EMBL" id="CP116942">
    <property type="protein sequence ID" value="WCO69103.1"/>
    <property type="molecule type" value="Genomic_DNA"/>
</dbReference>
<evidence type="ECO:0000313" key="2">
    <source>
        <dbReference type="EMBL" id="WCO69103.1"/>
    </source>
</evidence>
<accession>A0AAE9YDD7</accession>
<dbReference type="InterPro" id="IPR036291">
    <property type="entry name" value="NAD(P)-bd_dom_sf"/>
</dbReference>
<feature type="domain" description="Saccharopine dehydrogenase NADP binding" evidence="1">
    <location>
        <begin position="13"/>
        <end position="136"/>
    </location>
</feature>
<dbReference type="GO" id="GO:0009247">
    <property type="term" value="P:glycolipid biosynthetic process"/>
    <property type="evidence" value="ECO:0007669"/>
    <property type="project" value="TreeGrafter"/>
</dbReference>
<protein>
    <submittedName>
        <fullName evidence="2">Saccharopine dehydrogenase NADP-binding domain-containing protein</fullName>
    </submittedName>
</protein>
<organism evidence="2 3">
    <name type="scientific">Iamia majanohamensis</name>
    <dbReference type="NCBI Taxonomy" id="467976"/>
    <lineage>
        <taxon>Bacteria</taxon>
        <taxon>Bacillati</taxon>
        <taxon>Actinomycetota</taxon>
        <taxon>Acidimicrobiia</taxon>
        <taxon>Acidimicrobiales</taxon>
        <taxon>Iamiaceae</taxon>
        <taxon>Iamia</taxon>
    </lineage>
</organism>
<sequence length="410" mass="42488">MAPSPADRPLDLVVFGATSFVGRLLCARLVERHGSDGDLRWAMAGRSAERLREVADHVGADVEHLVADAADDAAMADLVARTRVVASTVGPYALHGSPLVAAAAEAGTDYCDLTGEPQWVRRMIDAHQGTAEASGARLVPSCGFDSIPSDLGVWFTQQQASEALGAPCTRISMRVRSLRGGASGGTLASMLNVVEEASADRDLRALLADPYALAPAGDREGVAQPEVRLPRHDATSGQWVAPFVMAGINTKVVLRSHALLGHPWGRDFTYDEAMATGTGPLGVAKASGVAAGMAAGMGALAVGPVRRLLGRRVLPAPGTGPSPEAQEAGAFDLRFFGETATGRTIRTRVAGDRDPGYGSTARMLAEAAAALVGLDRDDVGGGFLTPATALGDDLVARLRAHAGLTFEVLT</sequence>
<dbReference type="PANTHER" id="PTHR12286">
    <property type="entry name" value="SACCHAROPINE DEHYDROGENASE-LIKE OXIDOREDUCTASE"/>
    <property type="match status" value="1"/>
</dbReference>
<dbReference type="InterPro" id="IPR005097">
    <property type="entry name" value="Sacchrp_dh_NADP-bd"/>
</dbReference>
<dbReference type="SUPFAM" id="SSF51735">
    <property type="entry name" value="NAD(P)-binding Rossmann-fold domains"/>
    <property type="match status" value="1"/>
</dbReference>
<dbReference type="GO" id="GO:0005886">
    <property type="term" value="C:plasma membrane"/>
    <property type="evidence" value="ECO:0007669"/>
    <property type="project" value="TreeGrafter"/>
</dbReference>
<dbReference type="AlphaFoldDB" id="A0AAE9YDD7"/>
<dbReference type="RefSeq" id="WP_272738617.1">
    <property type="nucleotide sequence ID" value="NZ_CP116942.1"/>
</dbReference>
<dbReference type="Pfam" id="PF03435">
    <property type="entry name" value="Sacchrp_dh_NADP"/>
    <property type="match status" value="1"/>
</dbReference>
<name>A0AAE9YDD7_9ACTN</name>
<dbReference type="Proteomes" id="UP001216390">
    <property type="component" value="Chromosome"/>
</dbReference>
<dbReference type="KEGG" id="ima:PO878_10235"/>
<gene>
    <name evidence="2" type="ORF">PO878_10235</name>
</gene>
<dbReference type="Gene3D" id="3.40.50.720">
    <property type="entry name" value="NAD(P)-binding Rossmann-like Domain"/>
    <property type="match status" value="1"/>
</dbReference>
<dbReference type="InterPro" id="IPR051276">
    <property type="entry name" value="Saccharopine_DH-like_oxidrdct"/>
</dbReference>
<evidence type="ECO:0000313" key="3">
    <source>
        <dbReference type="Proteomes" id="UP001216390"/>
    </source>
</evidence>
<evidence type="ECO:0000259" key="1">
    <source>
        <dbReference type="Pfam" id="PF03435"/>
    </source>
</evidence>
<proteinExistence type="predicted"/>
<dbReference type="PANTHER" id="PTHR12286:SF5">
    <property type="entry name" value="SACCHAROPINE DEHYDROGENASE-LIKE OXIDOREDUCTASE"/>
    <property type="match status" value="1"/>
</dbReference>